<dbReference type="InterPro" id="IPR058278">
    <property type="entry name" value="DUF7972"/>
</dbReference>
<dbReference type="Pfam" id="PF25927">
    <property type="entry name" value="DUF7972"/>
    <property type="match status" value="1"/>
</dbReference>
<feature type="transmembrane region" description="Helical" evidence="1">
    <location>
        <begin position="304"/>
        <end position="331"/>
    </location>
</feature>
<keyword evidence="3" id="KW-1185">Reference proteome</keyword>
<evidence type="ECO:0000313" key="3">
    <source>
        <dbReference type="Proteomes" id="UP000199062"/>
    </source>
</evidence>
<dbReference type="Proteomes" id="UP000199062">
    <property type="component" value="Unassembled WGS sequence"/>
</dbReference>
<name>A0A1I6KS19_9EURY</name>
<feature type="transmembrane region" description="Helical" evidence="1">
    <location>
        <begin position="274"/>
        <end position="292"/>
    </location>
</feature>
<accession>A0A1I6KS19</accession>
<keyword evidence="1" id="KW-0472">Membrane</keyword>
<gene>
    <name evidence="2" type="ORF">SAMN05216559_1429</name>
</gene>
<sequence>MSDDDRNIAEEGAEAVRDYTEDLESALSRPGENRIKRWTLIEGRRTVVTLALLCAVFLLLLGGSLLRPVQLRDLLTETNTVKTLFNTLLSGVILLVSVVVSINSIVLSQEIGDIDAQEERTSASLDFRRRIEDSIESDVTPARPGEFVRVVLYTILQKTNELQRVAANTPNDEFQQHVEDLGEKISADVERARNILGDAQYGTFRVLLAGLNYDYAGQLHTVRYLKRSYGDDLTDEEVDAIDEIVDSLVFFTTGREYFKSLYYKRELAQLSSRLLYVSLPVIVFISYVLLAVDANRFPDTWLFGIPPLLLFVSFAYSVALAPYVVLTSYVLRASTVSLRTLAAGPFILRKGDDVDAIDFEDYEDEIEWESEMASDD</sequence>
<organism evidence="2 3">
    <name type="scientific">Halomicrobium zhouii</name>
    <dbReference type="NCBI Taxonomy" id="767519"/>
    <lineage>
        <taxon>Archaea</taxon>
        <taxon>Methanobacteriati</taxon>
        <taxon>Methanobacteriota</taxon>
        <taxon>Stenosarchaea group</taxon>
        <taxon>Halobacteria</taxon>
        <taxon>Halobacteriales</taxon>
        <taxon>Haloarculaceae</taxon>
        <taxon>Halomicrobium</taxon>
    </lineage>
</organism>
<dbReference type="OrthoDB" id="202254at2157"/>
<protein>
    <submittedName>
        <fullName evidence="2">Uncharacterized protein</fullName>
    </submittedName>
</protein>
<keyword evidence="1" id="KW-1133">Transmembrane helix</keyword>
<dbReference type="AlphaFoldDB" id="A0A1I6KS19"/>
<feature type="transmembrane region" description="Helical" evidence="1">
    <location>
        <begin position="85"/>
        <end position="107"/>
    </location>
</feature>
<dbReference type="EMBL" id="FOZK01000001">
    <property type="protein sequence ID" value="SFR94025.1"/>
    <property type="molecule type" value="Genomic_DNA"/>
</dbReference>
<evidence type="ECO:0000313" key="2">
    <source>
        <dbReference type="EMBL" id="SFR94025.1"/>
    </source>
</evidence>
<keyword evidence="1" id="KW-0812">Transmembrane</keyword>
<dbReference type="RefSeq" id="WP_089815221.1">
    <property type="nucleotide sequence ID" value="NZ_FOZK01000001.1"/>
</dbReference>
<proteinExistence type="predicted"/>
<reference evidence="2 3" key="1">
    <citation type="submission" date="2016-10" db="EMBL/GenBank/DDBJ databases">
        <authorList>
            <person name="de Groot N.N."/>
        </authorList>
    </citation>
    <scope>NUCLEOTIDE SEQUENCE [LARGE SCALE GENOMIC DNA]</scope>
    <source>
        <strain evidence="2 3">CGMCC 1.10457</strain>
    </source>
</reference>
<feature type="transmembrane region" description="Helical" evidence="1">
    <location>
        <begin position="46"/>
        <end position="65"/>
    </location>
</feature>
<evidence type="ECO:0000256" key="1">
    <source>
        <dbReference type="SAM" id="Phobius"/>
    </source>
</evidence>